<sequence length="526" mass="54930">MTEQILLILGGIGLFLFGMKVMTEGLRDAAGGRLRRFLSRFTTTPLRGTVSGAAATALIQSSSATTVMTVGFVGAGLISFPHALGVLYGANIGTTVTGWMITLLGFKLHLGTIALPGVFVASLLTLLAHGHLARIGRIVAGLSLLFVGLDMMQEAAGTFGDLLTPERLPSGGAWAQLKLAGIGLVITVVMQSSSAAMALALVFLGSGAISFEQAAAMVIGTNIGTTVTALAASVGGSRTMRQTAVANLLFNLGTAALAFPVLIFGGGALAGVAGAAGAQTALVLFHTAFNLAGTVLFLPVTHHFAGVVERLIPEGDAGLTAGLDEALLKDEGAAMDAVQASIRRVAGVSFEALGRALAVPSDTRALAALPGKTGPALAEIEAFASRINIPEKRPEAQERNAALLHQLDHLARLNSRLGVRSMIAVVLADPELSRPARYLGELLRRVAEAGQAGPLADRLDWVEELVKHRSKRHRRAVLLHEHVGLITVNEMFDRTDAMRWLKRVTHHVERITHYDRAAGTAGPGAP</sequence>
<evidence type="ECO:0000313" key="10">
    <source>
        <dbReference type="Proteomes" id="UP000325785"/>
    </source>
</evidence>
<dbReference type="EMBL" id="CP031598">
    <property type="protein sequence ID" value="QEW28757.1"/>
    <property type="molecule type" value="Genomic_DNA"/>
</dbReference>
<dbReference type="Proteomes" id="UP000051401">
    <property type="component" value="Unassembled WGS sequence"/>
</dbReference>
<feature type="transmembrane region" description="Helical" evidence="6">
    <location>
        <begin position="85"/>
        <end position="102"/>
    </location>
</feature>
<dbReference type="AlphaFoldDB" id="A0A0T5PFA9"/>
<evidence type="ECO:0000313" key="9">
    <source>
        <dbReference type="Proteomes" id="UP000051401"/>
    </source>
</evidence>
<accession>A0A0T5PFA9</accession>
<evidence type="ECO:0000256" key="5">
    <source>
        <dbReference type="ARBA" id="ARBA00023136"/>
    </source>
</evidence>
<dbReference type="GO" id="GO:0044341">
    <property type="term" value="P:sodium-dependent phosphate transport"/>
    <property type="evidence" value="ECO:0007669"/>
    <property type="project" value="InterPro"/>
</dbReference>
<dbReference type="NCBIfam" id="NF037997">
    <property type="entry name" value="Na_Pi_symport"/>
    <property type="match status" value="1"/>
</dbReference>
<keyword evidence="2" id="KW-1003">Cell membrane</keyword>
<dbReference type="STRING" id="540747.SAMN04488031_102906"/>
<dbReference type="PANTHER" id="PTHR10010:SF46">
    <property type="entry name" value="SODIUM-DEPENDENT PHOSPHATE TRANSPORT PROTEIN 2B"/>
    <property type="match status" value="1"/>
</dbReference>
<evidence type="ECO:0000256" key="3">
    <source>
        <dbReference type="ARBA" id="ARBA00022692"/>
    </source>
</evidence>
<feature type="transmembrane region" description="Helical" evidence="6">
    <location>
        <begin position="179"/>
        <end position="204"/>
    </location>
</feature>
<proteinExistence type="predicted"/>
<dbReference type="OrthoDB" id="9763003at2"/>
<reference evidence="7 9" key="1">
    <citation type="submission" date="2015-04" db="EMBL/GenBank/DDBJ databases">
        <title>The draft genome sequence of Roseovarius indicus B108T.</title>
        <authorList>
            <person name="Li G."/>
            <person name="Lai Q."/>
            <person name="Shao Z."/>
            <person name="Yan P."/>
        </authorList>
    </citation>
    <scope>NUCLEOTIDE SEQUENCE [LARGE SCALE GENOMIC DNA]</scope>
    <source>
        <strain evidence="7 9">B108</strain>
    </source>
</reference>
<dbReference type="Pfam" id="PF02690">
    <property type="entry name" value="Na_Pi_cotrans"/>
    <property type="match status" value="2"/>
</dbReference>
<evidence type="ECO:0000256" key="1">
    <source>
        <dbReference type="ARBA" id="ARBA00004651"/>
    </source>
</evidence>
<dbReference type="RefSeq" id="WP_057813213.1">
    <property type="nucleotide sequence ID" value="NZ_CP031598.1"/>
</dbReference>
<feature type="transmembrane region" description="Helical" evidence="6">
    <location>
        <begin position="216"/>
        <end position="236"/>
    </location>
</feature>
<dbReference type="PANTHER" id="PTHR10010">
    <property type="entry name" value="SOLUTE CARRIER FAMILY 34 SODIUM PHOSPHATE , MEMBER 2-RELATED"/>
    <property type="match status" value="1"/>
</dbReference>
<keyword evidence="9" id="KW-1185">Reference proteome</keyword>
<reference evidence="8 10" key="2">
    <citation type="submission" date="2018-08" db="EMBL/GenBank/DDBJ databases">
        <title>Genetic Globetrotter - A new plasmid hitch-hiking vast phylogenetic and geographic distances.</title>
        <authorList>
            <person name="Vollmers J."/>
            <person name="Petersen J."/>
        </authorList>
    </citation>
    <scope>NUCLEOTIDE SEQUENCE [LARGE SCALE GENOMIC DNA]</scope>
    <source>
        <strain evidence="8 10">DSM 26383</strain>
    </source>
</reference>
<feature type="transmembrane region" description="Helical" evidence="6">
    <location>
        <begin position="248"/>
        <end position="269"/>
    </location>
</feature>
<dbReference type="InterPro" id="IPR003841">
    <property type="entry name" value="Na/Pi_transpt"/>
</dbReference>
<organism evidence="7 9">
    <name type="scientific">Roseovarius indicus</name>
    <dbReference type="NCBI Taxonomy" id="540747"/>
    <lineage>
        <taxon>Bacteria</taxon>
        <taxon>Pseudomonadati</taxon>
        <taxon>Pseudomonadota</taxon>
        <taxon>Alphaproteobacteria</taxon>
        <taxon>Rhodobacterales</taxon>
        <taxon>Roseobacteraceae</taxon>
        <taxon>Roseovarius</taxon>
    </lineage>
</organism>
<feature type="transmembrane region" description="Helical" evidence="6">
    <location>
        <begin position="281"/>
        <end position="300"/>
    </location>
</feature>
<keyword evidence="3 6" id="KW-0812">Transmembrane</keyword>
<evidence type="ECO:0000313" key="8">
    <source>
        <dbReference type="EMBL" id="QEW28757.1"/>
    </source>
</evidence>
<dbReference type="GO" id="GO:0005886">
    <property type="term" value="C:plasma membrane"/>
    <property type="evidence" value="ECO:0007669"/>
    <property type="project" value="UniProtKB-SubCell"/>
</dbReference>
<keyword evidence="4 6" id="KW-1133">Transmembrane helix</keyword>
<feature type="transmembrane region" description="Helical" evidence="6">
    <location>
        <begin position="108"/>
        <end position="127"/>
    </location>
</feature>
<keyword evidence="5 6" id="KW-0472">Membrane</keyword>
<dbReference type="Proteomes" id="UP000325785">
    <property type="component" value="Chromosome"/>
</dbReference>
<protein>
    <submittedName>
        <fullName evidence="8">Na/Pi-cotransporter II-related protein</fullName>
    </submittedName>
</protein>
<dbReference type="PATRIC" id="fig|540747.5.peg.689"/>
<dbReference type="GO" id="GO:0005436">
    <property type="term" value="F:sodium:phosphate symporter activity"/>
    <property type="evidence" value="ECO:0007669"/>
    <property type="project" value="InterPro"/>
</dbReference>
<evidence type="ECO:0000256" key="6">
    <source>
        <dbReference type="SAM" id="Phobius"/>
    </source>
</evidence>
<comment type="subcellular location">
    <subcellularLocation>
        <location evidence="1">Cell membrane</location>
        <topology evidence="1">Multi-pass membrane protein</topology>
    </subcellularLocation>
</comment>
<dbReference type="KEGG" id="rid:RIdsm_04596"/>
<evidence type="ECO:0000256" key="4">
    <source>
        <dbReference type="ARBA" id="ARBA00022989"/>
    </source>
</evidence>
<evidence type="ECO:0000256" key="2">
    <source>
        <dbReference type="ARBA" id="ARBA00022475"/>
    </source>
</evidence>
<dbReference type="EMBL" id="LAXI01000001">
    <property type="protein sequence ID" value="KRS19869.1"/>
    <property type="molecule type" value="Genomic_DNA"/>
</dbReference>
<gene>
    <name evidence="8" type="ORF">RIdsm_04596</name>
    <name evidence="7" type="ORF">XM52_03350</name>
</gene>
<evidence type="ECO:0000313" key="7">
    <source>
        <dbReference type="EMBL" id="KRS19869.1"/>
    </source>
</evidence>
<name>A0A0T5PFA9_9RHOB</name>
<feature type="transmembrane region" description="Helical" evidence="6">
    <location>
        <begin position="53"/>
        <end position="78"/>
    </location>
</feature>